<dbReference type="RefSeq" id="WP_346031852.1">
    <property type="nucleotide sequence ID" value="NZ_BAABHV010000008.1"/>
</dbReference>
<organism evidence="2 3">
    <name type="scientific">Erythrobacter westpacificensis</name>
    <dbReference type="NCBI Taxonomy" id="1055231"/>
    <lineage>
        <taxon>Bacteria</taxon>
        <taxon>Pseudomonadati</taxon>
        <taxon>Pseudomonadota</taxon>
        <taxon>Alphaproteobacteria</taxon>
        <taxon>Sphingomonadales</taxon>
        <taxon>Erythrobacteraceae</taxon>
        <taxon>Erythrobacter/Porphyrobacter group</taxon>
        <taxon>Erythrobacter</taxon>
    </lineage>
</organism>
<dbReference type="Proteomes" id="UP001500518">
    <property type="component" value="Unassembled WGS sequence"/>
</dbReference>
<name>A0ABP9K239_9SPHN</name>
<reference evidence="3" key="1">
    <citation type="journal article" date="2019" name="Int. J. Syst. Evol. Microbiol.">
        <title>The Global Catalogue of Microorganisms (GCM) 10K type strain sequencing project: providing services to taxonomists for standard genome sequencing and annotation.</title>
        <authorList>
            <consortium name="The Broad Institute Genomics Platform"/>
            <consortium name="The Broad Institute Genome Sequencing Center for Infectious Disease"/>
            <person name="Wu L."/>
            <person name="Ma J."/>
        </authorList>
    </citation>
    <scope>NUCLEOTIDE SEQUENCE [LARGE SCALE GENOMIC DNA]</scope>
    <source>
        <strain evidence="3">JCM 18014</strain>
    </source>
</reference>
<evidence type="ECO:0000313" key="2">
    <source>
        <dbReference type="EMBL" id="GAA5049712.1"/>
    </source>
</evidence>
<gene>
    <name evidence="2" type="ORF">GCM10023208_08110</name>
</gene>
<evidence type="ECO:0000313" key="3">
    <source>
        <dbReference type="Proteomes" id="UP001500518"/>
    </source>
</evidence>
<sequence>MGALARGTLPEKRRGRNTLSVRDPQIERILGGLAIEAQDIASVRLFGNQLLASVRRFNAGREVIQGNRRISKREAESIWRQQVVRKPNALAARWNGGQA</sequence>
<comment type="caution">
    <text evidence="2">The sequence shown here is derived from an EMBL/GenBank/DDBJ whole genome shotgun (WGS) entry which is preliminary data.</text>
</comment>
<feature type="region of interest" description="Disordered" evidence="1">
    <location>
        <begin position="1"/>
        <end position="20"/>
    </location>
</feature>
<accession>A0ABP9K239</accession>
<evidence type="ECO:0000256" key="1">
    <source>
        <dbReference type="SAM" id="MobiDB-lite"/>
    </source>
</evidence>
<keyword evidence="3" id="KW-1185">Reference proteome</keyword>
<dbReference type="EMBL" id="BAABHV010000008">
    <property type="protein sequence ID" value="GAA5049712.1"/>
    <property type="molecule type" value="Genomic_DNA"/>
</dbReference>
<protein>
    <submittedName>
        <fullName evidence="2">Uncharacterized protein</fullName>
    </submittedName>
</protein>
<proteinExistence type="predicted"/>